<protein>
    <submittedName>
        <fullName evidence="2">Alpha/beta fold hydrolase</fullName>
    </submittedName>
</protein>
<dbReference type="Pfam" id="PF00561">
    <property type="entry name" value="Abhydrolase_1"/>
    <property type="match status" value="1"/>
</dbReference>
<sequence length="293" mass="30697">MAHLTLADGRTLEYLTGGAEDGIPYLYHAGTPSAAVRDDAMWAAAERVGLRLVTFSRPGYGASTPRPVGDPVPVAADVADSVELLDALGIDRFVTLGWSGGGPRALGCAALLPGRCLAALSLAGVAPADADDLDFTAGMGPENVRDFDLAARGREALRPVVEEQAAEFGAVTGEQIVAAFGELVDEVDAAALTGAFADHLAADFRHAMAQGAVGLLEDNLQIMRPWGFDVAAITVPVAVWQGAHDKMVPFAHGQWLAARIPGARVHLFDDEGHLSLISRLDEMLAELRDLSGL</sequence>
<accession>A0A7X0V9N5</accession>
<evidence type="ECO:0000313" key="2">
    <source>
        <dbReference type="EMBL" id="MBB6626864.1"/>
    </source>
</evidence>
<gene>
    <name evidence="2" type="ORF">H5V45_05975</name>
</gene>
<dbReference type="AlphaFoldDB" id="A0A7X0V9N5"/>
<dbReference type="RefSeq" id="WP_185252090.1">
    <property type="nucleotide sequence ID" value="NZ_JACKXE010000001.1"/>
</dbReference>
<dbReference type="InterPro" id="IPR000073">
    <property type="entry name" value="AB_hydrolase_1"/>
</dbReference>
<dbReference type="InterPro" id="IPR029058">
    <property type="entry name" value="AB_hydrolase_fold"/>
</dbReference>
<evidence type="ECO:0000259" key="1">
    <source>
        <dbReference type="Pfam" id="PF00561"/>
    </source>
</evidence>
<proteinExistence type="predicted"/>
<reference evidence="2 3" key="1">
    <citation type="submission" date="2020-08" db="EMBL/GenBank/DDBJ databases">
        <authorList>
            <person name="Seo M.-J."/>
        </authorList>
    </citation>
    <scope>NUCLEOTIDE SEQUENCE [LARGE SCALE GENOMIC DNA]</scope>
    <source>
        <strain evidence="2 3">KIGAM211</strain>
    </source>
</reference>
<dbReference type="EMBL" id="JACKXE010000001">
    <property type="protein sequence ID" value="MBB6626864.1"/>
    <property type="molecule type" value="Genomic_DNA"/>
</dbReference>
<keyword evidence="2" id="KW-0378">Hydrolase</keyword>
<feature type="domain" description="AB hydrolase-1" evidence="1">
    <location>
        <begin position="47"/>
        <end position="278"/>
    </location>
</feature>
<dbReference type="PANTHER" id="PTHR43433">
    <property type="entry name" value="HYDROLASE, ALPHA/BETA FOLD FAMILY PROTEIN"/>
    <property type="match status" value="1"/>
</dbReference>
<keyword evidence="3" id="KW-1185">Reference proteome</keyword>
<comment type="caution">
    <text evidence="2">The sequence shown here is derived from an EMBL/GenBank/DDBJ whole genome shotgun (WGS) entry which is preliminary data.</text>
</comment>
<dbReference type="GO" id="GO:0016787">
    <property type="term" value="F:hydrolase activity"/>
    <property type="evidence" value="ECO:0007669"/>
    <property type="project" value="UniProtKB-KW"/>
</dbReference>
<dbReference type="SUPFAM" id="SSF53474">
    <property type="entry name" value="alpha/beta-Hydrolases"/>
    <property type="match status" value="1"/>
</dbReference>
<dbReference type="Proteomes" id="UP000523955">
    <property type="component" value="Unassembled WGS sequence"/>
</dbReference>
<dbReference type="InterPro" id="IPR050471">
    <property type="entry name" value="AB_hydrolase"/>
</dbReference>
<name>A0A7X0V9N5_9ACTN</name>
<evidence type="ECO:0000313" key="3">
    <source>
        <dbReference type="Proteomes" id="UP000523955"/>
    </source>
</evidence>
<organism evidence="2 3">
    <name type="scientific">Nocardioides luti</name>
    <dbReference type="NCBI Taxonomy" id="2761101"/>
    <lineage>
        <taxon>Bacteria</taxon>
        <taxon>Bacillati</taxon>
        <taxon>Actinomycetota</taxon>
        <taxon>Actinomycetes</taxon>
        <taxon>Propionibacteriales</taxon>
        <taxon>Nocardioidaceae</taxon>
        <taxon>Nocardioides</taxon>
    </lineage>
</organism>
<dbReference type="PANTHER" id="PTHR43433:SF10">
    <property type="entry name" value="AB HYDROLASE-1 DOMAIN-CONTAINING PROTEIN"/>
    <property type="match status" value="1"/>
</dbReference>
<dbReference type="Gene3D" id="3.40.50.1820">
    <property type="entry name" value="alpha/beta hydrolase"/>
    <property type="match status" value="1"/>
</dbReference>